<dbReference type="AlphaFoldDB" id="A0A2L2TKG9"/>
<sequence length="77" mass="8533">MPQQNDTIAPVQQQPLNDKHGDSVQDVKDKEVVDSEGQLHNAAPAPTEAIRKIWTKYPLVVAFGGRVNLVREIITIC</sequence>
<evidence type="ECO:0000256" key="1">
    <source>
        <dbReference type="SAM" id="MobiDB-lite"/>
    </source>
</evidence>
<evidence type="ECO:0000313" key="3">
    <source>
        <dbReference type="Proteomes" id="UP000245910"/>
    </source>
</evidence>
<feature type="region of interest" description="Disordered" evidence="1">
    <location>
        <begin position="1"/>
        <end position="44"/>
    </location>
</feature>
<name>A0A2L2TKG9_9HYPO</name>
<reference evidence="3" key="1">
    <citation type="submission" date="2014-10" db="EMBL/GenBank/DDBJ databases">
        <authorList>
            <person name="King R."/>
        </authorList>
    </citation>
    <scope>NUCLEOTIDE SEQUENCE [LARGE SCALE GENOMIC DNA]</scope>
    <source>
        <strain evidence="3">A3/5</strain>
    </source>
</reference>
<proteinExistence type="predicted"/>
<accession>A0A2L2TKG9</accession>
<organism evidence="2 3">
    <name type="scientific">Fusarium venenatum</name>
    <dbReference type="NCBI Taxonomy" id="56646"/>
    <lineage>
        <taxon>Eukaryota</taxon>
        <taxon>Fungi</taxon>
        <taxon>Dikarya</taxon>
        <taxon>Ascomycota</taxon>
        <taxon>Pezizomycotina</taxon>
        <taxon>Sordariomycetes</taxon>
        <taxon>Hypocreomycetidae</taxon>
        <taxon>Hypocreales</taxon>
        <taxon>Nectriaceae</taxon>
        <taxon>Fusarium</taxon>
    </lineage>
</organism>
<protein>
    <submittedName>
        <fullName evidence="2">Uncharacterized protein</fullName>
    </submittedName>
</protein>
<feature type="compositionally biased region" description="Basic and acidic residues" evidence="1">
    <location>
        <begin position="17"/>
        <end position="33"/>
    </location>
</feature>
<evidence type="ECO:0000313" key="2">
    <source>
        <dbReference type="EMBL" id="CEI63606.1"/>
    </source>
</evidence>
<dbReference type="Proteomes" id="UP000245910">
    <property type="component" value="Chromosome I"/>
</dbReference>
<feature type="compositionally biased region" description="Polar residues" evidence="1">
    <location>
        <begin position="1"/>
        <end position="16"/>
    </location>
</feature>
<keyword evidence="3" id="KW-1185">Reference proteome</keyword>
<dbReference type="EMBL" id="LN649229">
    <property type="protein sequence ID" value="CEI63606.1"/>
    <property type="molecule type" value="Genomic_DNA"/>
</dbReference>